<dbReference type="GO" id="GO:0003700">
    <property type="term" value="F:DNA-binding transcription factor activity"/>
    <property type="evidence" value="ECO:0007669"/>
    <property type="project" value="InterPro"/>
</dbReference>
<gene>
    <name evidence="6" type="ORF">KTO63_12190</name>
</gene>
<protein>
    <submittedName>
        <fullName evidence="6">LysR family transcriptional regulator</fullName>
    </submittedName>
</protein>
<sequence>MQDFRLRVFHAVASHLSFTKAAAELFITQPAVSKNIHELESEFDIRLFERKGNKISLTAAGKILLNYSEQIIDVYKQIDFDLNVIKKKFSGRLELGASTTIGQYVLPQVLAKFYQSFPEIKLSLVNNNTEKIEAALLDKKIELGIVEGRTQNKQLKYTQFLKDELVAVVHTKSKLAKKDVLTLAELQTTPLVLRERGSGTLEVVEHALQKHKIKLSQLHVAMYLGSTESIKSFLKHSNCISFISISAIANDAANGEFKIIDIENFDITRSFYFVHLQGKPSGLASTFMRFAAQHYNQKL</sequence>
<dbReference type="InterPro" id="IPR047788">
    <property type="entry name" value="LysR-like_Sec_metab"/>
</dbReference>
<keyword evidence="4" id="KW-0804">Transcription</keyword>
<feature type="domain" description="HTH lysR-type" evidence="5">
    <location>
        <begin position="1"/>
        <end position="58"/>
    </location>
</feature>
<dbReference type="PANTHER" id="PTHR30126">
    <property type="entry name" value="HTH-TYPE TRANSCRIPTIONAL REGULATOR"/>
    <property type="match status" value="1"/>
</dbReference>
<evidence type="ECO:0000256" key="2">
    <source>
        <dbReference type="ARBA" id="ARBA00023015"/>
    </source>
</evidence>
<dbReference type="EMBL" id="JAHSPG010000008">
    <property type="protein sequence ID" value="MBV4357914.1"/>
    <property type="molecule type" value="Genomic_DNA"/>
</dbReference>
<dbReference type="GO" id="GO:0000976">
    <property type="term" value="F:transcription cis-regulatory region binding"/>
    <property type="evidence" value="ECO:0007669"/>
    <property type="project" value="TreeGrafter"/>
</dbReference>
<dbReference type="NCBIfam" id="NF040786">
    <property type="entry name" value="LysR_Sec_metab"/>
    <property type="match status" value="1"/>
</dbReference>
<evidence type="ECO:0000313" key="6">
    <source>
        <dbReference type="EMBL" id="MBV4357914.1"/>
    </source>
</evidence>
<comment type="similarity">
    <text evidence="1">Belongs to the LysR transcriptional regulatory family.</text>
</comment>
<dbReference type="CDD" id="cd08420">
    <property type="entry name" value="PBP2_CysL_like"/>
    <property type="match status" value="1"/>
</dbReference>
<dbReference type="AlphaFoldDB" id="A0A9E2SB23"/>
<dbReference type="PROSITE" id="PS50931">
    <property type="entry name" value="HTH_LYSR"/>
    <property type="match status" value="1"/>
</dbReference>
<evidence type="ECO:0000259" key="5">
    <source>
        <dbReference type="PROSITE" id="PS50931"/>
    </source>
</evidence>
<dbReference type="InterPro" id="IPR000847">
    <property type="entry name" value="LysR_HTH_N"/>
</dbReference>
<reference evidence="6" key="1">
    <citation type="submission" date="2021-06" db="EMBL/GenBank/DDBJ databases">
        <authorList>
            <person name="Huq M.A."/>
        </authorList>
    </citation>
    <scope>NUCLEOTIDE SEQUENCE</scope>
    <source>
        <strain evidence="6">MAH-26</strain>
    </source>
</reference>
<dbReference type="FunFam" id="1.10.10.10:FF:000001">
    <property type="entry name" value="LysR family transcriptional regulator"/>
    <property type="match status" value="1"/>
</dbReference>
<organism evidence="6 7">
    <name type="scientific">Pinibacter aurantiacus</name>
    <dbReference type="NCBI Taxonomy" id="2851599"/>
    <lineage>
        <taxon>Bacteria</taxon>
        <taxon>Pseudomonadati</taxon>
        <taxon>Bacteroidota</taxon>
        <taxon>Chitinophagia</taxon>
        <taxon>Chitinophagales</taxon>
        <taxon>Chitinophagaceae</taxon>
        <taxon>Pinibacter</taxon>
    </lineage>
</organism>
<keyword evidence="7" id="KW-1185">Reference proteome</keyword>
<dbReference type="Proteomes" id="UP000812270">
    <property type="component" value="Unassembled WGS sequence"/>
</dbReference>
<dbReference type="InterPro" id="IPR005119">
    <property type="entry name" value="LysR_subst-bd"/>
</dbReference>
<keyword evidence="2" id="KW-0805">Transcription regulation</keyword>
<accession>A0A9E2SB23</accession>
<evidence type="ECO:0000256" key="1">
    <source>
        <dbReference type="ARBA" id="ARBA00009437"/>
    </source>
</evidence>
<name>A0A9E2SB23_9BACT</name>
<dbReference type="Pfam" id="PF00126">
    <property type="entry name" value="HTH_1"/>
    <property type="match status" value="1"/>
</dbReference>
<dbReference type="Pfam" id="PF03466">
    <property type="entry name" value="LysR_substrate"/>
    <property type="match status" value="1"/>
</dbReference>
<proteinExistence type="inferred from homology"/>
<keyword evidence="3" id="KW-0238">DNA-binding</keyword>
<dbReference type="PANTHER" id="PTHR30126:SF39">
    <property type="entry name" value="HTH-TYPE TRANSCRIPTIONAL REGULATOR CYSL"/>
    <property type="match status" value="1"/>
</dbReference>
<evidence type="ECO:0000256" key="4">
    <source>
        <dbReference type="ARBA" id="ARBA00023163"/>
    </source>
</evidence>
<dbReference type="RefSeq" id="WP_217791567.1">
    <property type="nucleotide sequence ID" value="NZ_JAHSPG010000008.1"/>
</dbReference>
<comment type="caution">
    <text evidence="6">The sequence shown here is derived from an EMBL/GenBank/DDBJ whole genome shotgun (WGS) entry which is preliminary data.</text>
</comment>
<evidence type="ECO:0000313" key="7">
    <source>
        <dbReference type="Proteomes" id="UP000812270"/>
    </source>
</evidence>
<evidence type="ECO:0000256" key="3">
    <source>
        <dbReference type="ARBA" id="ARBA00023125"/>
    </source>
</evidence>